<dbReference type="GO" id="GO:1990351">
    <property type="term" value="C:transporter complex"/>
    <property type="evidence" value="ECO:0007669"/>
    <property type="project" value="TreeGrafter"/>
</dbReference>
<name>A0A6I4IKI0_9FLAO</name>
<dbReference type="InterPro" id="IPR050218">
    <property type="entry name" value="LptD"/>
</dbReference>
<feature type="transmembrane region" description="Helical" evidence="2">
    <location>
        <begin position="12"/>
        <end position="34"/>
    </location>
</feature>
<dbReference type="EMBL" id="WQLW01000002">
    <property type="protein sequence ID" value="MVO08442.1"/>
    <property type="molecule type" value="Genomic_DNA"/>
</dbReference>
<proteinExistence type="predicted"/>
<feature type="compositionally biased region" description="Polar residues" evidence="1">
    <location>
        <begin position="774"/>
        <end position="786"/>
    </location>
</feature>
<evidence type="ECO:0000313" key="4">
    <source>
        <dbReference type="EMBL" id="MVO08442.1"/>
    </source>
</evidence>
<sequence>MTLQKVSQIFTKILLLALYTKLFHIVFLAIFLTIGNHALYSQEIKPKKSFNKQDKVKNDSITTSIVIDSSLVKIENPLDPTKKTNDTVKKKPLLEGVVTRKAKDYEKANQKTKELTLYNEAELYYTDIELKAGIIVLNYEKNEVYAGRIKDSLGNYIQYPVFKQGNNVIEPDSIRFNFKTKKALIWNSRTKQGELNIKAEVSKRENDSVIFLKNARITTSKNIDDPEYYFAVSKVKFVPKKKVVVGPTHLVIVDVPTPVFLPFAYFPMSEKSTSGFIVPTPGQSNQQGYFLQNGGYYFALTDYYDLAVLGDYYTNGSYGLRFESSYAKRYKFNGRVNFRFENNIQSEKGLPDYVKSKQYNIQWSHSQDAKAAANSRFSASVNLGSSQYFRQSVNLANIGSSLNNNLSSSVSYSKTFQTVPQVNLSLSATHNQNTNTEVINMTLPTLQASVDRIFPFAPKDGVKKGFIKNINFQYNLRGENRISTADSLFFKPQMFRDAKTGFQHTIPISTNFKVFKYFSVTTGASYNEVWALNTIEKSFSSTENKVVTEDVKGFDAFRTYNFSASIGTTIYGTFNFGEDKKFQALRHVMRPSVSYGYTPSFDQYYDTYAIDATGNTYREYTRFEGGLFGAPGKSYSNNLGFSLSNTFEAKVRDDESEKDEPKKVMLLNNLNFSTSYNLAADSLAWSPMRVSGGTQLFKQKMNLNFGATLDPYAIDNSGRRIEKYNIDNGGSLFRLTSANMTINYGFSSADGDKNGNGSSQTEQNGGRQDDLFGTGTNLNDNRQSLFNDDGKEEDEDPHSEWYNTKLPWDLRLAYSVTYSNSNRQNEIASHSLMVSGNIELAPRWKVGASSGYDFKQKGITFTQLRFERDLESWRMSFNWVPFGPNTYWGFFIGISSSVLSDIKWEKNQLPDRVFR</sequence>
<feature type="domain" description="LPS-assembly protein LptD central" evidence="3">
    <location>
        <begin position="243"/>
        <end position="712"/>
    </location>
</feature>
<dbReference type="GO" id="GO:0009279">
    <property type="term" value="C:cell outer membrane"/>
    <property type="evidence" value="ECO:0007669"/>
    <property type="project" value="TreeGrafter"/>
</dbReference>
<protein>
    <submittedName>
        <fullName evidence="4">LPS-assembly protein LptD</fullName>
    </submittedName>
</protein>
<keyword evidence="5" id="KW-1185">Reference proteome</keyword>
<dbReference type="Pfam" id="PF19838">
    <property type="entry name" value="LptD_2"/>
    <property type="match status" value="1"/>
</dbReference>
<comment type="caution">
    <text evidence="4">The sequence shown here is derived from an EMBL/GenBank/DDBJ whole genome shotgun (WGS) entry which is preliminary data.</text>
</comment>
<evidence type="ECO:0000256" key="1">
    <source>
        <dbReference type="SAM" id="MobiDB-lite"/>
    </source>
</evidence>
<evidence type="ECO:0000259" key="3">
    <source>
        <dbReference type="Pfam" id="PF19838"/>
    </source>
</evidence>
<gene>
    <name evidence="4" type="ORF">GOQ30_04595</name>
</gene>
<keyword evidence="2" id="KW-0472">Membrane</keyword>
<dbReference type="RefSeq" id="WP_140996831.1">
    <property type="nucleotide sequence ID" value="NZ_VDCZ01000002.1"/>
</dbReference>
<reference evidence="5" key="1">
    <citation type="submission" date="2019-05" db="EMBL/GenBank/DDBJ databases">
        <title>Flavobacterium profundi sp. nov., isolated from a deep-sea seamount.</title>
        <authorList>
            <person name="Zhang D.-C."/>
        </authorList>
    </citation>
    <scope>NUCLEOTIDE SEQUENCE [LARGE SCALE GENOMIC DNA]</scope>
    <source>
        <strain evidence="5">TP390</strain>
    </source>
</reference>
<dbReference type="AlphaFoldDB" id="A0A6I4IKI0"/>
<evidence type="ECO:0000313" key="5">
    <source>
        <dbReference type="Proteomes" id="UP000431264"/>
    </source>
</evidence>
<dbReference type="PANTHER" id="PTHR30189">
    <property type="entry name" value="LPS-ASSEMBLY PROTEIN"/>
    <property type="match status" value="1"/>
</dbReference>
<dbReference type="Proteomes" id="UP000431264">
    <property type="component" value="Unassembled WGS sequence"/>
</dbReference>
<organism evidence="4 5">
    <name type="scientific">Flavobacterium profundi</name>
    <dbReference type="NCBI Taxonomy" id="1774945"/>
    <lineage>
        <taxon>Bacteria</taxon>
        <taxon>Pseudomonadati</taxon>
        <taxon>Bacteroidota</taxon>
        <taxon>Flavobacteriia</taxon>
        <taxon>Flavobacteriales</taxon>
        <taxon>Flavobacteriaceae</taxon>
        <taxon>Flavobacterium</taxon>
    </lineage>
</organism>
<dbReference type="OrthoDB" id="9802320at2"/>
<keyword evidence="2" id="KW-1133">Transmembrane helix</keyword>
<dbReference type="InterPro" id="IPR045659">
    <property type="entry name" value="LptD_2"/>
</dbReference>
<dbReference type="PANTHER" id="PTHR30189:SF1">
    <property type="entry name" value="LPS-ASSEMBLY PROTEIN LPTD"/>
    <property type="match status" value="1"/>
</dbReference>
<accession>A0A6I4IKI0</accession>
<evidence type="ECO:0000256" key="2">
    <source>
        <dbReference type="SAM" id="Phobius"/>
    </source>
</evidence>
<feature type="region of interest" description="Disordered" evidence="1">
    <location>
        <begin position="748"/>
        <end position="800"/>
    </location>
</feature>
<feature type="compositionally biased region" description="Polar residues" evidence="1">
    <location>
        <begin position="755"/>
        <end position="766"/>
    </location>
</feature>
<keyword evidence="2" id="KW-0812">Transmembrane</keyword>